<proteinExistence type="predicted"/>
<evidence type="ECO:0000313" key="1">
    <source>
        <dbReference type="EMBL" id="MCI97058.1"/>
    </source>
</evidence>
<evidence type="ECO:0000313" key="2">
    <source>
        <dbReference type="Proteomes" id="UP000265520"/>
    </source>
</evidence>
<dbReference type="AlphaFoldDB" id="A0A392W8Q6"/>
<dbReference type="Proteomes" id="UP000265520">
    <property type="component" value="Unassembled WGS sequence"/>
</dbReference>
<reference evidence="1 2" key="1">
    <citation type="journal article" date="2018" name="Front. Plant Sci.">
        <title>Red Clover (Trifolium pratense) and Zigzag Clover (T. medium) - A Picture of Genomic Similarities and Differences.</title>
        <authorList>
            <person name="Dluhosova J."/>
            <person name="Istvanek J."/>
            <person name="Nedelnik J."/>
            <person name="Repkova J."/>
        </authorList>
    </citation>
    <scope>NUCLEOTIDE SEQUENCE [LARGE SCALE GENOMIC DNA]</scope>
    <source>
        <strain evidence="2">cv. 10/8</strain>
        <tissue evidence="1">Leaf</tissue>
    </source>
</reference>
<comment type="caution">
    <text evidence="1">The sequence shown here is derived from an EMBL/GenBank/DDBJ whole genome shotgun (WGS) entry which is preliminary data.</text>
</comment>
<protein>
    <submittedName>
        <fullName evidence="1">Uncharacterized protein</fullName>
    </submittedName>
</protein>
<accession>A0A392W8Q6</accession>
<sequence>MFAGACAQRGLGASAVEEAGSWLFYWQLRPARAVLRPARAAAIKSVLLRFAP</sequence>
<dbReference type="EMBL" id="LXQA011431432">
    <property type="protein sequence ID" value="MCI97058.1"/>
    <property type="molecule type" value="Genomic_DNA"/>
</dbReference>
<name>A0A392W8Q6_9FABA</name>
<keyword evidence="2" id="KW-1185">Reference proteome</keyword>
<organism evidence="1 2">
    <name type="scientific">Trifolium medium</name>
    <dbReference type="NCBI Taxonomy" id="97028"/>
    <lineage>
        <taxon>Eukaryota</taxon>
        <taxon>Viridiplantae</taxon>
        <taxon>Streptophyta</taxon>
        <taxon>Embryophyta</taxon>
        <taxon>Tracheophyta</taxon>
        <taxon>Spermatophyta</taxon>
        <taxon>Magnoliopsida</taxon>
        <taxon>eudicotyledons</taxon>
        <taxon>Gunneridae</taxon>
        <taxon>Pentapetalae</taxon>
        <taxon>rosids</taxon>
        <taxon>fabids</taxon>
        <taxon>Fabales</taxon>
        <taxon>Fabaceae</taxon>
        <taxon>Papilionoideae</taxon>
        <taxon>50 kb inversion clade</taxon>
        <taxon>NPAAA clade</taxon>
        <taxon>Hologalegina</taxon>
        <taxon>IRL clade</taxon>
        <taxon>Trifolieae</taxon>
        <taxon>Trifolium</taxon>
    </lineage>
</organism>